<proteinExistence type="predicted"/>
<evidence type="ECO:0000313" key="2">
    <source>
        <dbReference type="WBParaSite" id="ES5_v2.g10634.t1"/>
    </source>
</evidence>
<dbReference type="WBParaSite" id="ES5_v2.g10634.t1">
    <property type="protein sequence ID" value="ES5_v2.g10634.t1"/>
    <property type="gene ID" value="ES5_v2.g10634"/>
</dbReference>
<dbReference type="Proteomes" id="UP000887579">
    <property type="component" value="Unplaced"/>
</dbReference>
<reference evidence="2" key="1">
    <citation type="submission" date="2022-11" db="UniProtKB">
        <authorList>
            <consortium name="WormBaseParasite"/>
        </authorList>
    </citation>
    <scope>IDENTIFICATION</scope>
</reference>
<protein>
    <submittedName>
        <fullName evidence="2">Secreted protein</fullName>
    </submittedName>
</protein>
<accession>A0AC34F0L9</accession>
<evidence type="ECO:0000313" key="1">
    <source>
        <dbReference type="Proteomes" id="UP000887579"/>
    </source>
</evidence>
<sequence length="68" mass="7644">MRCAFIFLIAFLLVSQVVSGKTVARPQLSTVECHVGPEFACIVMMDLMKMIVHQNHKINVPVLHFSCN</sequence>
<organism evidence="1 2">
    <name type="scientific">Panagrolaimus sp. ES5</name>
    <dbReference type="NCBI Taxonomy" id="591445"/>
    <lineage>
        <taxon>Eukaryota</taxon>
        <taxon>Metazoa</taxon>
        <taxon>Ecdysozoa</taxon>
        <taxon>Nematoda</taxon>
        <taxon>Chromadorea</taxon>
        <taxon>Rhabditida</taxon>
        <taxon>Tylenchina</taxon>
        <taxon>Panagrolaimomorpha</taxon>
        <taxon>Panagrolaimoidea</taxon>
        <taxon>Panagrolaimidae</taxon>
        <taxon>Panagrolaimus</taxon>
    </lineage>
</organism>
<name>A0AC34F0L9_9BILA</name>